<dbReference type="OrthoDB" id="6019893at2759"/>
<name>A0A5B6UGX5_9ROSI</name>
<feature type="compositionally biased region" description="Basic and acidic residues" evidence="1">
    <location>
        <begin position="29"/>
        <end position="50"/>
    </location>
</feature>
<sequence>MPTRRKTAKSSFLQLFLGVPESLSVFTKNPDREKQKCRSDLKDHSYKPTEIDSSYQIQST</sequence>
<evidence type="ECO:0000256" key="1">
    <source>
        <dbReference type="SAM" id="MobiDB-lite"/>
    </source>
</evidence>
<gene>
    <name evidence="2" type="ORF">EPI10_019112</name>
</gene>
<accession>A0A5B6UGX5</accession>
<dbReference type="EMBL" id="SMMG02000012">
    <property type="protein sequence ID" value="KAA3456167.1"/>
    <property type="molecule type" value="Genomic_DNA"/>
</dbReference>
<proteinExistence type="predicted"/>
<protein>
    <submittedName>
        <fullName evidence="2">DENN domain and WD repeat-containing protein SCD1</fullName>
    </submittedName>
</protein>
<reference evidence="3" key="1">
    <citation type="journal article" date="2019" name="Plant Biotechnol. J.">
        <title>Genome sequencing of the Australian wild diploid species Gossypium australe highlights disease resistance and delayed gland morphogenesis.</title>
        <authorList>
            <person name="Cai Y."/>
            <person name="Cai X."/>
            <person name="Wang Q."/>
            <person name="Wang P."/>
            <person name="Zhang Y."/>
            <person name="Cai C."/>
            <person name="Xu Y."/>
            <person name="Wang K."/>
            <person name="Zhou Z."/>
            <person name="Wang C."/>
            <person name="Geng S."/>
            <person name="Li B."/>
            <person name="Dong Q."/>
            <person name="Hou Y."/>
            <person name="Wang H."/>
            <person name="Ai P."/>
            <person name="Liu Z."/>
            <person name="Yi F."/>
            <person name="Sun M."/>
            <person name="An G."/>
            <person name="Cheng J."/>
            <person name="Zhang Y."/>
            <person name="Shi Q."/>
            <person name="Xie Y."/>
            <person name="Shi X."/>
            <person name="Chang Y."/>
            <person name="Huang F."/>
            <person name="Chen Y."/>
            <person name="Hong S."/>
            <person name="Mi L."/>
            <person name="Sun Q."/>
            <person name="Zhang L."/>
            <person name="Zhou B."/>
            <person name="Peng R."/>
            <person name="Zhang X."/>
            <person name="Liu F."/>
        </authorList>
    </citation>
    <scope>NUCLEOTIDE SEQUENCE [LARGE SCALE GENOMIC DNA]</scope>
    <source>
        <strain evidence="3">cv. PA1801</strain>
    </source>
</reference>
<evidence type="ECO:0000313" key="2">
    <source>
        <dbReference type="EMBL" id="KAA3456167.1"/>
    </source>
</evidence>
<dbReference type="Proteomes" id="UP000325315">
    <property type="component" value="Unassembled WGS sequence"/>
</dbReference>
<keyword evidence="3" id="KW-1185">Reference proteome</keyword>
<feature type="region of interest" description="Disordered" evidence="1">
    <location>
        <begin position="27"/>
        <end position="60"/>
    </location>
</feature>
<evidence type="ECO:0000313" key="3">
    <source>
        <dbReference type="Proteomes" id="UP000325315"/>
    </source>
</evidence>
<organism evidence="2 3">
    <name type="scientific">Gossypium australe</name>
    <dbReference type="NCBI Taxonomy" id="47621"/>
    <lineage>
        <taxon>Eukaryota</taxon>
        <taxon>Viridiplantae</taxon>
        <taxon>Streptophyta</taxon>
        <taxon>Embryophyta</taxon>
        <taxon>Tracheophyta</taxon>
        <taxon>Spermatophyta</taxon>
        <taxon>Magnoliopsida</taxon>
        <taxon>eudicotyledons</taxon>
        <taxon>Gunneridae</taxon>
        <taxon>Pentapetalae</taxon>
        <taxon>rosids</taxon>
        <taxon>malvids</taxon>
        <taxon>Malvales</taxon>
        <taxon>Malvaceae</taxon>
        <taxon>Malvoideae</taxon>
        <taxon>Gossypium</taxon>
    </lineage>
</organism>
<dbReference type="AlphaFoldDB" id="A0A5B6UGX5"/>
<feature type="compositionally biased region" description="Polar residues" evidence="1">
    <location>
        <begin position="51"/>
        <end position="60"/>
    </location>
</feature>
<comment type="caution">
    <text evidence="2">The sequence shown here is derived from an EMBL/GenBank/DDBJ whole genome shotgun (WGS) entry which is preliminary data.</text>
</comment>